<accession>A0A511SXR4</accession>
<reference evidence="3 4" key="1">
    <citation type="submission" date="2016-10" db="EMBL/GenBank/DDBJ databases">
        <authorList>
            <person name="Varghese N."/>
            <person name="Submissions S."/>
        </authorList>
    </citation>
    <scope>NUCLEOTIDE SEQUENCE [LARGE SCALE GENOMIC DNA]</scope>
    <source>
        <strain evidence="3 4">DSM 16525</strain>
    </source>
</reference>
<dbReference type="Proteomes" id="UP000321514">
    <property type="component" value="Unassembled WGS sequence"/>
</dbReference>
<dbReference type="EMBL" id="FOIB01000004">
    <property type="protein sequence ID" value="SEU06094.1"/>
    <property type="molecule type" value="Genomic_DNA"/>
</dbReference>
<dbReference type="EMBL" id="BJXR01000017">
    <property type="protein sequence ID" value="GEN06714.1"/>
    <property type="molecule type" value="Genomic_DNA"/>
</dbReference>
<dbReference type="Proteomes" id="UP000183760">
    <property type="component" value="Unassembled WGS sequence"/>
</dbReference>
<evidence type="ECO:0000256" key="1">
    <source>
        <dbReference type="SAM" id="MobiDB-lite"/>
    </source>
</evidence>
<evidence type="ECO:0000313" key="4">
    <source>
        <dbReference type="Proteomes" id="UP000183760"/>
    </source>
</evidence>
<dbReference type="GO" id="GO:0005737">
    <property type="term" value="C:cytoplasm"/>
    <property type="evidence" value="ECO:0007669"/>
    <property type="project" value="UniProtKB-SubCell"/>
</dbReference>
<dbReference type="Gene3D" id="2.60.40.10">
    <property type="entry name" value="Immunoglobulins"/>
    <property type="match status" value="2"/>
</dbReference>
<dbReference type="RefSeq" id="WP_074954206.1">
    <property type="nucleotide sequence ID" value="NZ_BJXR01000017.1"/>
</dbReference>
<keyword evidence="4" id="KW-1185">Reference proteome</keyword>
<evidence type="ECO:0000313" key="2">
    <source>
        <dbReference type="EMBL" id="GEN06714.1"/>
    </source>
</evidence>
<evidence type="ECO:0000313" key="3">
    <source>
        <dbReference type="EMBL" id="SEU06094.1"/>
    </source>
</evidence>
<dbReference type="OrthoDB" id="5481749at2"/>
<organism evidence="2 5">
    <name type="scientific">Myxococcus fulvus</name>
    <dbReference type="NCBI Taxonomy" id="33"/>
    <lineage>
        <taxon>Bacteria</taxon>
        <taxon>Pseudomonadati</taxon>
        <taxon>Myxococcota</taxon>
        <taxon>Myxococcia</taxon>
        <taxon>Myxococcales</taxon>
        <taxon>Cystobacterineae</taxon>
        <taxon>Myxococcaceae</taxon>
        <taxon>Myxococcus</taxon>
    </lineage>
</organism>
<sequence length="547" mass="57727">MRRGWLVCWLLVAACGREAPPSSVVPRWVAPASTLDFGAVPALNERTVSLPLVNVGRASLRVVSAVVEEDGSPFRIVSVPEEVPAQAETSLVLAFVPPRESSYTATLVLRTDDPIQEDVEVSLRGEGRTAAVLELEPALLDFGRVAEGSSVVRPVKLRSRGSAPLVLESLTLEAPGGPRVGSERTLAVAHPARMSSTPESLTAPKKGHAMPSPGRGGPFDVPAPESPAVQSPGSEVASLAQASLTSASPVFQLVGSTRTPTVLDLASEVEVSVRYAVPSGVSAEDVSGTLVLRTTDPDQREARVPLRGSVNLAPVPVVSAPGESVPGGEVVLDGTASMDPDGEGPLTYAWELVSLPVGARARLLSPAASSSVLRLDPVVSGEYEVALTVADAAGARSLRPTRARVVAVPAQQLWVDVTWNHAETDLDLHVLRGVDAALGSVDDCHYANPRPDWGTPGFTEDPELLRDRLTGFGPEVFGYERPVSGTYRVAVVLSRENGAVDPRSEATVRVYDRGVLKGEFRRTLSRQGEVWTVADVQWPSGVVTEAP</sequence>
<dbReference type="InterPro" id="IPR013783">
    <property type="entry name" value="Ig-like_fold"/>
</dbReference>
<evidence type="ECO:0000313" key="5">
    <source>
        <dbReference type="Proteomes" id="UP000321514"/>
    </source>
</evidence>
<evidence type="ECO:0008006" key="6">
    <source>
        <dbReference type="Google" id="ProtNLM"/>
    </source>
</evidence>
<name>A0A511SXR4_MYXFU</name>
<protein>
    <recommendedName>
        <fullName evidence="6">Lipoprotein</fullName>
    </recommendedName>
</protein>
<comment type="caution">
    <text evidence="2">The sequence shown here is derived from an EMBL/GenBank/DDBJ whole genome shotgun (WGS) entry which is preliminary data.</text>
</comment>
<dbReference type="PROSITE" id="PS51257">
    <property type="entry name" value="PROKAR_LIPOPROTEIN"/>
    <property type="match status" value="1"/>
</dbReference>
<gene>
    <name evidence="2" type="ORF">MFU01_17510</name>
    <name evidence="3" type="ORF">SAMN05443572_104655</name>
</gene>
<reference evidence="2 5" key="2">
    <citation type="submission" date="2019-07" db="EMBL/GenBank/DDBJ databases">
        <title>Whole genome shotgun sequence of Myxococcus fulvus NBRC 100333.</title>
        <authorList>
            <person name="Hosoyama A."/>
            <person name="Uohara A."/>
            <person name="Ohji S."/>
            <person name="Ichikawa N."/>
        </authorList>
    </citation>
    <scope>NUCLEOTIDE SEQUENCE [LARGE SCALE GENOMIC DNA]</scope>
    <source>
        <strain evidence="2 5">NBRC 100333</strain>
    </source>
</reference>
<proteinExistence type="predicted"/>
<feature type="region of interest" description="Disordered" evidence="1">
    <location>
        <begin position="190"/>
        <end position="231"/>
    </location>
</feature>
<dbReference type="AlphaFoldDB" id="A0A511SXR4"/>